<dbReference type="PATRIC" id="fig|1329909.3.peg.2149"/>
<evidence type="ECO:0008006" key="3">
    <source>
        <dbReference type="Google" id="ProtNLM"/>
    </source>
</evidence>
<evidence type="ECO:0000313" key="2">
    <source>
        <dbReference type="Proteomes" id="UP000015525"/>
    </source>
</evidence>
<proteinExistence type="predicted"/>
<dbReference type="InterPro" id="IPR007420">
    <property type="entry name" value="DUF465"/>
</dbReference>
<comment type="caution">
    <text evidence="1">The sequence shown here is derived from an EMBL/GenBank/DDBJ whole genome shotgun (WGS) entry which is preliminary data.</text>
</comment>
<reference evidence="1 2" key="1">
    <citation type="journal article" date="2013" name="Genome Announc.">
        <title>Draft Genome Sequence of Sphingobium quisquiliarum Strain P25T, a Novel Hexachlorocyclohexane (HCH)-Degrading Bacterium Isolated from an HCH Dumpsite.</title>
        <authorList>
            <person name="Kumar Singh A."/>
            <person name="Sangwan N."/>
            <person name="Sharma A."/>
            <person name="Gupta V."/>
            <person name="Khurana J.P."/>
            <person name="Lal R."/>
        </authorList>
    </citation>
    <scope>NUCLEOTIDE SEQUENCE [LARGE SCALE GENOMIC DNA]</scope>
    <source>
        <strain evidence="1 2">P25</strain>
    </source>
</reference>
<dbReference type="InterPro" id="IPR038444">
    <property type="entry name" value="DUF465_sf"/>
</dbReference>
<dbReference type="Proteomes" id="UP000015525">
    <property type="component" value="Unassembled WGS sequence"/>
</dbReference>
<dbReference type="Gene3D" id="6.10.280.50">
    <property type="match status" value="1"/>
</dbReference>
<keyword evidence="2" id="KW-1185">Reference proteome</keyword>
<organism evidence="1 2">
    <name type="scientific">Sphingobium quisquiliarum P25</name>
    <dbReference type="NCBI Taxonomy" id="1329909"/>
    <lineage>
        <taxon>Bacteria</taxon>
        <taxon>Pseudomonadati</taxon>
        <taxon>Pseudomonadota</taxon>
        <taxon>Alphaproteobacteria</taxon>
        <taxon>Sphingomonadales</taxon>
        <taxon>Sphingomonadaceae</taxon>
        <taxon>Sphingobium</taxon>
    </lineage>
</organism>
<evidence type="ECO:0000313" key="1">
    <source>
        <dbReference type="EMBL" id="EQB06396.1"/>
    </source>
</evidence>
<sequence>MRPERREHPQLGMEMTMSDYHVSYLRREHARLDSEIQKEAARPYPDELHIARLKKLKLALKDQMEGLCNITGGSRVA</sequence>
<dbReference type="Pfam" id="PF04325">
    <property type="entry name" value="DUF465"/>
    <property type="match status" value="1"/>
</dbReference>
<accession>T0GR95</accession>
<name>T0GR95_9SPHN</name>
<dbReference type="EMBL" id="ATHO01000098">
    <property type="protein sequence ID" value="EQB06396.1"/>
    <property type="molecule type" value="Genomic_DNA"/>
</dbReference>
<protein>
    <recommendedName>
        <fullName evidence="3">DUF465 domain-containing protein</fullName>
    </recommendedName>
</protein>
<gene>
    <name evidence="1" type="ORF">L288_11125</name>
</gene>
<dbReference type="AlphaFoldDB" id="T0GR95"/>